<dbReference type="EMBL" id="GGEC01075212">
    <property type="protein sequence ID" value="MBX55696.1"/>
    <property type="molecule type" value="Transcribed_RNA"/>
</dbReference>
<protein>
    <submittedName>
        <fullName evidence="2">Uncharacterized protein</fullName>
    </submittedName>
</protein>
<feature type="region of interest" description="Disordered" evidence="1">
    <location>
        <begin position="1"/>
        <end position="25"/>
    </location>
</feature>
<name>A0A2P2PLS1_RHIMU</name>
<proteinExistence type="predicted"/>
<organism evidence="2">
    <name type="scientific">Rhizophora mucronata</name>
    <name type="common">Asiatic mangrove</name>
    <dbReference type="NCBI Taxonomy" id="61149"/>
    <lineage>
        <taxon>Eukaryota</taxon>
        <taxon>Viridiplantae</taxon>
        <taxon>Streptophyta</taxon>
        <taxon>Embryophyta</taxon>
        <taxon>Tracheophyta</taxon>
        <taxon>Spermatophyta</taxon>
        <taxon>Magnoliopsida</taxon>
        <taxon>eudicotyledons</taxon>
        <taxon>Gunneridae</taxon>
        <taxon>Pentapetalae</taxon>
        <taxon>rosids</taxon>
        <taxon>fabids</taxon>
        <taxon>Malpighiales</taxon>
        <taxon>Rhizophoraceae</taxon>
        <taxon>Rhizophora</taxon>
    </lineage>
</organism>
<accession>A0A2P2PLS1</accession>
<evidence type="ECO:0000313" key="2">
    <source>
        <dbReference type="EMBL" id="MBX55696.1"/>
    </source>
</evidence>
<evidence type="ECO:0000256" key="1">
    <source>
        <dbReference type="SAM" id="MobiDB-lite"/>
    </source>
</evidence>
<feature type="compositionally biased region" description="Polar residues" evidence="1">
    <location>
        <begin position="1"/>
        <end position="18"/>
    </location>
</feature>
<reference evidence="2" key="1">
    <citation type="submission" date="2018-02" db="EMBL/GenBank/DDBJ databases">
        <title>Rhizophora mucronata_Transcriptome.</title>
        <authorList>
            <person name="Meera S.P."/>
            <person name="Sreeshan A."/>
            <person name="Augustine A."/>
        </authorList>
    </citation>
    <scope>NUCLEOTIDE SEQUENCE</scope>
    <source>
        <tissue evidence="2">Leaf</tissue>
    </source>
</reference>
<dbReference type="AlphaFoldDB" id="A0A2P2PLS1"/>
<sequence>MKLSIKSSYNRVQSNLNKGQGGTLT</sequence>